<feature type="transmembrane region" description="Helical" evidence="6">
    <location>
        <begin position="334"/>
        <end position="357"/>
    </location>
</feature>
<feature type="transmembrane region" description="Helical" evidence="6">
    <location>
        <begin position="457"/>
        <end position="476"/>
    </location>
</feature>
<protein>
    <submittedName>
        <fullName evidence="7">Stage V sporulation protein B</fullName>
    </submittedName>
</protein>
<evidence type="ECO:0000256" key="5">
    <source>
        <dbReference type="ARBA" id="ARBA00023136"/>
    </source>
</evidence>
<keyword evidence="4 6" id="KW-1133">Transmembrane helix</keyword>
<dbReference type="PIRSF" id="PIRSF038958">
    <property type="entry name" value="PG_synth_SpoVB"/>
    <property type="match status" value="1"/>
</dbReference>
<keyword evidence="8" id="KW-1185">Reference proteome</keyword>
<evidence type="ECO:0000256" key="1">
    <source>
        <dbReference type="ARBA" id="ARBA00004651"/>
    </source>
</evidence>
<feature type="transmembrane region" description="Helical" evidence="6">
    <location>
        <begin position="289"/>
        <end position="313"/>
    </location>
</feature>
<dbReference type="CDD" id="cd13124">
    <property type="entry name" value="MATE_SpoVB_like"/>
    <property type="match status" value="1"/>
</dbReference>
<feature type="transmembrane region" description="Helical" evidence="6">
    <location>
        <begin position="369"/>
        <end position="387"/>
    </location>
</feature>
<feature type="transmembrane region" description="Helical" evidence="6">
    <location>
        <begin position="84"/>
        <end position="110"/>
    </location>
</feature>
<evidence type="ECO:0000313" key="8">
    <source>
        <dbReference type="Proteomes" id="UP000294937"/>
    </source>
</evidence>
<dbReference type="RefSeq" id="WP_131922875.1">
    <property type="nucleotide sequence ID" value="NZ_SMAG01000001.1"/>
</dbReference>
<keyword evidence="2" id="KW-1003">Cell membrane</keyword>
<feature type="transmembrane region" description="Helical" evidence="6">
    <location>
        <begin position="399"/>
        <end position="418"/>
    </location>
</feature>
<organism evidence="7 8">
    <name type="scientific">Hazenella coriacea</name>
    <dbReference type="NCBI Taxonomy" id="1179467"/>
    <lineage>
        <taxon>Bacteria</taxon>
        <taxon>Bacillati</taxon>
        <taxon>Bacillota</taxon>
        <taxon>Bacilli</taxon>
        <taxon>Bacillales</taxon>
        <taxon>Thermoactinomycetaceae</taxon>
        <taxon>Hazenella</taxon>
    </lineage>
</organism>
<evidence type="ECO:0000256" key="3">
    <source>
        <dbReference type="ARBA" id="ARBA00022692"/>
    </source>
</evidence>
<evidence type="ECO:0000256" key="2">
    <source>
        <dbReference type="ARBA" id="ARBA00022475"/>
    </source>
</evidence>
<keyword evidence="3 6" id="KW-0812">Transmembrane</keyword>
<feature type="transmembrane region" description="Helical" evidence="6">
    <location>
        <begin position="152"/>
        <end position="176"/>
    </location>
</feature>
<comment type="subcellular location">
    <subcellularLocation>
        <location evidence="1">Cell membrane</location>
        <topology evidence="1">Multi-pass membrane protein</topology>
    </subcellularLocation>
</comment>
<name>A0A4R3LB08_9BACL</name>
<dbReference type="InterPro" id="IPR002797">
    <property type="entry name" value="Polysacc_synth"/>
</dbReference>
<reference evidence="7 8" key="1">
    <citation type="submission" date="2019-03" db="EMBL/GenBank/DDBJ databases">
        <title>Genomic Encyclopedia of Type Strains, Phase IV (KMG-IV): sequencing the most valuable type-strain genomes for metagenomic binning, comparative biology and taxonomic classification.</title>
        <authorList>
            <person name="Goeker M."/>
        </authorList>
    </citation>
    <scope>NUCLEOTIDE SEQUENCE [LARGE SCALE GENOMIC DNA]</scope>
    <source>
        <strain evidence="7 8">DSM 45707</strain>
    </source>
</reference>
<evidence type="ECO:0000256" key="4">
    <source>
        <dbReference type="ARBA" id="ARBA00022989"/>
    </source>
</evidence>
<dbReference type="PANTHER" id="PTHR30250:SF24">
    <property type="entry name" value="STAGE V SPORULATION PROTEIN B"/>
    <property type="match status" value="1"/>
</dbReference>
<dbReference type="InterPro" id="IPR050833">
    <property type="entry name" value="Poly_Biosynth_Transport"/>
</dbReference>
<accession>A0A4R3LB08</accession>
<sequence>MGKRGFLYGTLILVGAGFITKVLGFIYRIALSRIIGDEGIGLFHMAFPILIFTVVITTAGLPVAISKLVSEAEAKNEEHRIRSILIVAIMVVIFTSIFFTSLLLLCAPVIANTLLTDERTVYSLMGIAPIIPVIAISSVFRGYFQGRQNMSPYAISTIIEQTVRIFTVLSLATYLLPYGIEFASAGAMIGMVIGELAGMSFLLFRFKKDPKRPILFKSTQSSTQQRKPFFKQWSSAIQDLVRIALPVTASRMVGSLSYAVEPIVVAQSLAIAGITTATSTAMYGQLEGMAIPLIFFPAFITYALAVSLVPAISEAAAQNNMRMVEHRLQQAIRLAMIIGAPCAVLLFILAEPVSVLIYREPDVARLMKIIAPFAVFLYLQGPLTSVLQGLDQAKTAMRNSIFGAFIKTGLIFALASQPSLGIDGVAIAINCGIIIVTALHFISILKTVPFTIQLMDWIKLLLAVAIVGIVAYQMYIRQGDSLLIHVILTILVCMGTYGLCLLLLDLIHKDDVNRIPYVGKWIAKLLPPSK</sequence>
<evidence type="ECO:0000313" key="7">
    <source>
        <dbReference type="EMBL" id="TCS96458.1"/>
    </source>
</evidence>
<proteinExistence type="predicted"/>
<gene>
    <name evidence="7" type="ORF">EDD58_10191</name>
</gene>
<dbReference type="InterPro" id="IPR024923">
    <property type="entry name" value="PG_synth_SpoVB"/>
</dbReference>
<dbReference type="Proteomes" id="UP000294937">
    <property type="component" value="Unassembled WGS sequence"/>
</dbReference>
<dbReference type="GO" id="GO:0005886">
    <property type="term" value="C:plasma membrane"/>
    <property type="evidence" value="ECO:0007669"/>
    <property type="project" value="UniProtKB-SubCell"/>
</dbReference>
<dbReference type="Pfam" id="PF01943">
    <property type="entry name" value="Polysacc_synt"/>
    <property type="match status" value="1"/>
</dbReference>
<feature type="transmembrane region" description="Helical" evidence="6">
    <location>
        <begin position="122"/>
        <end position="140"/>
    </location>
</feature>
<dbReference type="NCBIfam" id="TIGR02900">
    <property type="entry name" value="spore_V_B"/>
    <property type="match status" value="1"/>
</dbReference>
<feature type="transmembrane region" description="Helical" evidence="6">
    <location>
        <begin position="424"/>
        <end position="445"/>
    </location>
</feature>
<dbReference type="EMBL" id="SMAG01000001">
    <property type="protein sequence ID" value="TCS96458.1"/>
    <property type="molecule type" value="Genomic_DNA"/>
</dbReference>
<dbReference type="OrthoDB" id="9775950at2"/>
<feature type="transmembrane region" description="Helical" evidence="6">
    <location>
        <begin position="258"/>
        <end position="283"/>
    </location>
</feature>
<feature type="transmembrane region" description="Helical" evidence="6">
    <location>
        <begin position="482"/>
        <end position="504"/>
    </location>
</feature>
<keyword evidence="5 6" id="KW-0472">Membrane</keyword>
<dbReference type="AlphaFoldDB" id="A0A4R3LB08"/>
<dbReference type="PANTHER" id="PTHR30250">
    <property type="entry name" value="PST FAMILY PREDICTED COLANIC ACID TRANSPORTER"/>
    <property type="match status" value="1"/>
</dbReference>
<dbReference type="InterPro" id="IPR014249">
    <property type="entry name" value="Spore_V_B"/>
</dbReference>
<feature type="transmembrane region" description="Helical" evidence="6">
    <location>
        <begin position="7"/>
        <end position="30"/>
    </location>
</feature>
<feature type="transmembrane region" description="Helical" evidence="6">
    <location>
        <begin position="182"/>
        <end position="204"/>
    </location>
</feature>
<evidence type="ECO:0000256" key="6">
    <source>
        <dbReference type="SAM" id="Phobius"/>
    </source>
</evidence>
<comment type="caution">
    <text evidence="7">The sequence shown here is derived from an EMBL/GenBank/DDBJ whole genome shotgun (WGS) entry which is preliminary data.</text>
</comment>
<feature type="transmembrane region" description="Helical" evidence="6">
    <location>
        <begin position="42"/>
        <end position="64"/>
    </location>
</feature>